<dbReference type="Pfam" id="PF00486">
    <property type="entry name" value="Trans_reg_C"/>
    <property type="match status" value="1"/>
</dbReference>
<dbReference type="SUPFAM" id="SSF46894">
    <property type="entry name" value="C-terminal effector domain of the bipartite response regulators"/>
    <property type="match status" value="1"/>
</dbReference>
<feature type="domain" description="OmpR/PhoB-type" evidence="6">
    <location>
        <begin position="1"/>
        <end position="91"/>
    </location>
</feature>
<dbReference type="Pfam" id="PF03704">
    <property type="entry name" value="BTAD"/>
    <property type="match status" value="1"/>
</dbReference>
<keyword evidence="3 5" id="KW-0238">DNA-binding</keyword>
<dbReference type="PANTHER" id="PTHR35807">
    <property type="entry name" value="TRANSCRIPTIONAL REGULATOR REDD-RELATED"/>
    <property type="match status" value="1"/>
</dbReference>
<evidence type="ECO:0000256" key="1">
    <source>
        <dbReference type="ARBA" id="ARBA00005820"/>
    </source>
</evidence>
<dbReference type="GO" id="GO:0003677">
    <property type="term" value="F:DNA binding"/>
    <property type="evidence" value="ECO:0007669"/>
    <property type="project" value="UniProtKB-UniRule"/>
</dbReference>
<dbReference type="CDD" id="cd15831">
    <property type="entry name" value="BTAD"/>
    <property type="match status" value="1"/>
</dbReference>
<dbReference type="SMART" id="SM00862">
    <property type="entry name" value="Trans_reg_C"/>
    <property type="match status" value="1"/>
</dbReference>
<comment type="similarity">
    <text evidence="1">Belongs to the AfsR/DnrI/RedD regulatory family.</text>
</comment>
<dbReference type="InterPro" id="IPR005158">
    <property type="entry name" value="BTAD"/>
</dbReference>
<feature type="DNA-binding region" description="OmpR/PhoB-type" evidence="5">
    <location>
        <begin position="1"/>
        <end position="91"/>
    </location>
</feature>
<evidence type="ECO:0000313" key="8">
    <source>
        <dbReference type="Proteomes" id="UP000605361"/>
    </source>
</evidence>
<dbReference type="Gene3D" id="1.10.10.10">
    <property type="entry name" value="Winged helix-like DNA-binding domain superfamily/Winged helix DNA-binding domain"/>
    <property type="match status" value="1"/>
</dbReference>
<dbReference type="InterPro" id="IPR036388">
    <property type="entry name" value="WH-like_DNA-bd_sf"/>
</dbReference>
<evidence type="ECO:0000313" key="7">
    <source>
        <dbReference type="EMBL" id="MBF8191783.1"/>
    </source>
</evidence>
<comment type="caution">
    <text evidence="7">The sequence shown here is derived from an EMBL/GenBank/DDBJ whole genome shotgun (WGS) entry which is preliminary data.</text>
</comment>
<accession>A0A931F578</accession>
<keyword evidence="4" id="KW-0804">Transcription</keyword>
<dbReference type="InterPro" id="IPR011990">
    <property type="entry name" value="TPR-like_helical_dom_sf"/>
</dbReference>
<dbReference type="InterPro" id="IPR016032">
    <property type="entry name" value="Sig_transdc_resp-reg_C-effctor"/>
</dbReference>
<gene>
    <name evidence="7" type="ORF">ITP53_40055</name>
</gene>
<evidence type="ECO:0000256" key="2">
    <source>
        <dbReference type="ARBA" id="ARBA00023015"/>
    </source>
</evidence>
<dbReference type="Proteomes" id="UP000605361">
    <property type="component" value="Unassembled WGS sequence"/>
</dbReference>
<dbReference type="EMBL" id="JADOGI010000176">
    <property type="protein sequence ID" value="MBF8191783.1"/>
    <property type="molecule type" value="Genomic_DNA"/>
</dbReference>
<dbReference type="SUPFAM" id="SSF48452">
    <property type="entry name" value="TPR-like"/>
    <property type="match status" value="1"/>
</dbReference>
<dbReference type="SMART" id="SM01043">
    <property type="entry name" value="BTAD"/>
    <property type="match status" value="1"/>
</dbReference>
<name>A0A931F578_9ACTN</name>
<sequence>MRFGVLGPLAVWAGGGEPVQVIEVKVRALLAGLLIHAGRPVSADRLIDDLWGARPPANALAALRVKVSQLRRALGERELVAYQAPGYALRVGPESVDAGRFEALIGHARRTGGPGKRVALLREALGLWRGPAYAEFADEPFARAAVSRLDEQRLVAVEELAEARLELGEHGLVAAELAELVGRHPLRERLRAVHVRALYQAGRQSEALAGYGDVRRRLADDLGVDPGPELSALHQAI</sequence>
<evidence type="ECO:0000259" key="6">
    <source>
        <dbReference type="PROSITE" id="PS51755"/>
    </source>
</evidence>
<dbReference type="PANTHER" id="PTHR35807:SF1">
    <property type="entry name" value="TRANSCRIPTIONAL REGULATOR REDD"/>
    <property type="match status" value="1"/>
</dbReference>
<keyword evidence="2" id="KW-0805">Transcription regulation</keyword>
<evidence type="ECO:0000256" key="4">
    <source>
        <dbReference type="ARBA" id="ARBA00023163"/>
    </source>
</evidence>
<dbReference type="PROSITE" id="PS51755">
    <property type="entry name" value="OMPR_PHOB"/>
    <property type="match status" value="1"/>
</dbReference>
<dbReference type="AlphaFoldDB" id="A0A931F578"/>
<reference evidence="7" key="1">
    <citation type="submission" date="2020-11" db="EMBL/GenBank/DDBJ databases">
        <title>Whole-genome analyses of Nonomuraea sp. K274.</title>
        <authorList>
            <person name="Veyisoglu A."/>
        </authorList>
    </citation>
    <scope>NUCLEOTIDE SEQUENCE</scope>
    <source>
        <strain evidence="7">K274</strain>
    </source>
</reference>
<dbReference type="InterPro" id="IPR051677">
    <property type="entry name" value="AfsR-DnrI-RedD_regulator"/>
</dbReference>
<keyword evidence="8" id="KW-1185">Reference proteome</keyword>
<proteinExistence type="inferred from homology"/>
<evidence type="ECO:0000256" key="3">
    <source>
        <dbReference type="ARBA" id="ARBA00023125"/>
    </source>
</evidence>
<dbReference type="Gene3D" id="1.25.40.10">
    <property type="entry name" value="Tetratricopeptide repeat domain"/>
    <property type="match status" value="1"/>
</dbReference>
<organism evidence="7 8">
    <name type="scientific">Nonomuraea cypriaca</name>
    <dbReference type="NCBI Taxonomy" id="1187855"/>
    <lineage>
        <taxon>Bacteria</taxon>
        <taxon>Bacillati</taxon>
        <taxon>Actinomycetota</taxon>
        <taxon>Actinomycetes</taxon>
        <taxon>Streptosporangiales</taxon>
        <taxon>Streptosporangiaceae</taxon>
        <taxon>Nonomuraea</taxon>
    </lineage>
</organism>
<evidence type="ECO:0000256" key="5">
    <source>
        <dbReference type="PROSITE-ProRule" id="PRU01091"/>
    </source>
</evidence>
<protein>
    <submittedName>
        <fullName evidence="7">AfsR/SARP family transcriptional regulator</fullName>
    </submittedName>
</protein>
<feature type="non-terminal residue" evidence="7">
    <location>
        <position position="237"/>
    </location>
</feature>
<dbReference type="GO" id="GO:0000160">
    <property type="term" value="P:phosphorelay signal transduction system"/>
    <property type="evidence" value="ECO:0007669"/>
    <property type="project" value="InterPro"/>
</dbReference>
<dbReference type="GO" id="GO:0006355">
    <property type="term" value="P:regulation of DNA-templated transcription"/>
    <property type="evidence" value="ECO:0007669"/>
    <property type="project" value="InterPro"/>
</dbReference>
<dbReference type="InterPro" id="IPR001867">
    <property type="entry name" value="OmpR/PhoB-type_DNA-bd"/>
</dbReference>